<comment type="cofactor">
    <cofactor evidence="1">
        <name>pyridoxal 5'-phosphate</name>
        <dbReference type="ChEBI" id="CHEBI:597326"/>
    </cofactor>
</comment>
<dbReference type="GO" id="GO:0052655">
    <property type="term" value="F:L-valine-2-oxoglutarate transaminase activity"/>
    <property type="evidence" value="ECO:0007669"/>
    <property type="project" value="RHEA"/>
</dbReference>
<sequence>MSILASQQPAPHDAPGCAYVDGAFIPLADARIPMLDRGFVRSDATYDVTHMWKGRFFRLDDYIERFYASMAGLRMEIDEPPAELRALILEAARRSGLEDAYVQMTCTRGVPPAGSRDPRMCKNRLSLFVQPFVWISRPEQQESGLKMVVAKTPRIPSEAVDQRIKNFHWLDLTRGIFEAYDQGADVAVHPSIHGGLTEGAGFNVFCLKGRTLSTPAEGIFEGMTRRTVIELAPSHQLEVAVGRVNAEQLYEADEVFLTSTAGGVMPVCEIDGRPVGNGRPGPVTLSLRKAYWALHEHPDYTTALTGAVA</sequence>
<dbReference type="Proteomes" id="UP000187059">
    <property type="component" value="Plasmid pPABY2"/>
</dbReference>
<evidence type="ECO:0000256" key="1">
    <source>
        <dbReference type="ARBA" id="ARBA00001933"/>
    </source>
</evidence>
<evidence type="ECO:0000256" key="7">
    <source>
        <dbReference type="ARBA" id="ARBA00013053"/>
    </source>
</evidence>
<dbReference type="InterPro" id="IPR036038">
    <property type="entry name" value="Aminotransferase-like"/>
</dbReference>
<protein>
    <recommendedName>
        <fullName evidence="8">Probable branched-chain-amino-acid aminotransferase</fullName>
        <ecNumber evidence="7">2.6.1.42</ecNumber>
    </recommendedName>
</protein>
<comment type="catalytic activity">
    <reaction evidence="11">
        <text>L-valine + 2-oxoglutarate = 3-methyl-2-oxobutanoate + L-glutamate</text>
        <dbReference type="Rhea" id="RHEA:24813"/>
        <dbReference type="ChEBI" id="CHEBI:11851"/>
        <dbReference type="ChEBI" id="CHEBI:16810"/>
        <dbReference type="ChEBI" id="CHEBI:29985"/>
        <dbReference type="ChEBI" id="CHEBI:57762"/>
        <dbReference type="EC" id="2.6.1.42"/>
    </reaction>
</comment>
<keyword evidence="14" id="KW-0032">Aminotransferase</keyword>
<dbReference type="InterPro" id="IPR050571">
    <property type="entry name" value="Class-IV_PLP-Dep_Aminotrnsfr"/>
</dbReference>
<dbReference type="GO" id="GO:0052656">
    <property type="term" value="F:L-isoleucine-2-oxoglutarate transaminase activity"/>
    <property type="evidence" value="ECO:0007669"/>
    <property type="project" value="RHEA"/>
</dbReference>
<keyword evidence="10" id="KW-0100">Branched-chain amino acid biosynthesis</keyword>
<dbReference type="RefSeq" id="WP_076694168.1">
    <property type="nucleotide sequence ID" value="NZ_CP015090.1"/>
</dbReference>
<evidence type="ECO:0000256" key="9">
    <source>
        <dbReference type="ARBA" id="ARBA00022898"/>
    </source>
</evidence>
<comment type="pathway">
    <text evidence="4">Amino-acid biosynthesis; L-valine biosynthesis; L-valine from pyruvate: step 4/4.</text>
</comment>
<dbReference type="PANTHER" id="PTHR42743">
    <property type="entry name" value="AMINO-ACID AMINOTRANSFERASE"/>
    <property type="match status" value="1"/>
</dbReference>
<dbReference type="EMBL" id="CP015090">
    <property type="protein sequence ID" value="APZ50470.1"/>
    <property type="molecule type" value="Genomic_DNA"/>
</dbReference>
<dbReference type="PANTHER" id="PTHR42743:SF11">
    <property type="entry name" value="AMINODEOXYCHORISMATE LYASE"/>
    <property type="match status" value="1"/>
</dbReference>
<keyword evidence="14" id="KW-0808">Transferase</keyword>
<geneLocation type="plasmid" evidence="15">
    <name>ppaby2</name>
</geneLocation>
<evidence type="ECO:0000256" key="3">
    <source>
        <dbReference type="ARBA" id="ARBA00004824"/>
    </source>
</evidence>
<dbReference type="AlphaFoldDB" id="A0A1P8UM63"/>
<keyword evidence="10" id="KW-0028">Amino-acid biosynthesis</keyword>
<dbReference type="Gene3D" id="3.30.470.10">
    <property type="match status" value="1"/>
</dbReference>
<organism evidence="14 15">
    <name type="scientific">Salipiger abyssi</name>
    <dbReference type="NCBI Taxonomy" id="1250539"/>
    <lineage>
        <taxon>Bacteria</taxon>
        <taxon>Pseudomonadati</taxon>
        <taxon>Pseudomonadota</taxon>
        <taxon>Alphaproteobacteria</taxon>
        <taxon>Rhodobacterales</taxon>
        <taxon>Roseobacteraceae</taxon>
        <taxon>Salipiger</taxon>
    </lineage>
</organism>
<comment type="function">
    <text evidence="2">Acts on leucine, isoleucine and valine.</text>
</comment>
<keyword evidence="15" id="KW-1185">Reference proteome</keyword>
<evidence type="ECO:0000256" key="6">
    <source>
        <dbReference type="ARBA" id="ARBA00009320"/>
    </source>
</evidence>
<dbReference type="KEGG" id="paby:Ga0080574_TMP136"/>
<evidence type="ECO:0000256" key="5">
    <source>
        <dbReference type="ARBA" id="ARBA00005072"/>
    </source>
</evidence>
<comment type="similarity">
    <text evidence="6">Belongs to the class-IV pyridoxal-phosphate-dependent aminotransferase family.</text>
</comment>
<dbReference type="GO" id="GO:0052654">
    <property type="term" value="F:L-leucine-2-oxoglutarate transaminase activity"/>
    <property type="evidence" value="ECO:0007669"/>
    <property type="project" value="RHEA"/>
</dbReference>
<dbReference type="Gene3D" id="3.20.10.10">
    <property type="entry name" value="D-amino Acid Aminotransferase, subunit A, domain 2"/>
    <property type="match status" value="1"/>
</dbReference>
<dbReference type="InterPro" id="IPR043131">
    <property type="entry name" value="BCAT-like_N"/>
</dbReference>
<dbReference type="InterPro" id="IPR001544">
    <property type="entry name" value="Aminotrans_IV"/>
</dbReference>
<evidence type="ECO:0000256" key="4">
    <source>
        <dbReference type="ARBA" id="ARBA00004931"/>
    </source>
</evidence>
<evidence type="ECO:0000256" key="12">
    <source>
        <dbReference type="ARBA" id="ARBA00048798"/>
    </source>
</evidence>
<keyword evidence="14" id="KW-0614">Plasmid</keyword>
<dbReference type="OrthoDB" id="9805628at2"/>
<dbReference type="GO" id="GO:0009082">
    <property type="term" value="P:branched-chain amino acid biosynthetic process"/>
    <property type="evidence" value="ECO:0007669"/>
    <property type="project" value="UniProtKB-KW"/>
</dbReference>
<evidence type="ECO:0000256" key="2">
    <source>
        <dbReference type="ARBA" id="ARBA00003109"/>
    </source>
</evidence>
<comment type="pathway">
    <text evidence="3">Amino-acid biosynthesis; L-isoleucine biosynthesis; L-isoleucine from 2-oxobutanoate: step 4/4.</text>
</comment>
<dbReference type="SUPFAM" id="SSF56752">
    <property type="entry name" value="D-aminoacid aminotransferase-like PLP-dependent enzymes"/>
    <property type="match status" value="1"/>
</dbReference>
<dbReference type="FunFam" id="3.20.10.10:FF:000002">
    <property type="entry name" value="D-alanine aminotransferase"/>
    <property type="match status" value="1"/>
</dbReference>
<name>A0A1P8UM63_9RHOB</name>
<gene>
    <name evidence="14" type="ORF">Ga0080574_TMP136</name>
</gene>
<dbReference type="InterPro" id="IPR043132">
    <property type="entry name" value="BCAT-like_C"/>
</dbReference>
<comment type="pathway">
    <text evidence="5">Amino-acid biosynthesis; L-leucine biosynthesis; L-leucine from 3-methyl-2-oxobutanoate: step 4/4.</text>
</comment>
<dbReference type="GO" id="GO:0008652">
    <property type="term" value="P:amino acid biosynthetic process"/>
    <property type="evidence" value="ECO:0007669"/>
    <property type="project" value="UniProtKB-ARBA"/>
</dbReference>
<evidence type="ECO:0000313" key="15">
    <source>
        <dbReference type="Proteomes" id="UP000187059"/>
    </source>
</evidence>
<keyword evidence="9" id="KW-0663">Pyridoxal phosphate</keyword>
<evidence type="ECO:0000313" key="14">
    <source>
        <dbReference type="EMBL" id="APZ50470.1"/>
    </source>
</evidence>
<dbReference type="Pfam" id="PF01063">
    <property type="entry name" value="Aminotran_4"/>
    <property type="match status" value="1"/>
</dbReference>
<proteinExistence type="inferred from homology"/>
<accession>A0A1P8UM63</accession>
<evidence type="ECO:0000256" key="8">
    <source>
        <dbReference type="ARBA" id="ARBA00014472"/>
    </source>
</evidence>
<reference evidence="14 15" key="1">
    <citation type="submission" date="2016-04" db="EMBL/GenBank/DDBJ databases">
        <title>Deep-sea bacteria in the southern Pacific.</title>
        <authorList>
            <person name="Tang K."/>
        </authorList>
    </citation>
    <scope>NUCLEOTIDE SEQUENCE [LARGE SCALE GENOMIC DNA]</scope>
    <source>
        <strain evidence="14 15">JLT2014</strain>
        <plasmid evidence="15">ppaby2</plasmid>
    </source>
</reference>
<evidence type="ECO:0000256" key="10">
    <source>
        <dbReference type="ARBA" id="ARBA00023304"/>
    </source>
</evidence>
<evidence type="ECO:0000256" key="11">
    <source>
        <dbReference type="ARBA" id="ARBA00048212"/>
    </source>
</evidence>
<evidence type="ECO:0000256" key="13">
    <source>
        <dbReference type="ARBA" id="ARBA00049229"/>
    </source>
</evidence>
<comment type="catalytic activity">
    <reaction evidence="13">
        <text>L-leucine + 2-oxoglutarate = 4-methyl-2-oxopentanoate + L-glutamate</text>
        <dbReference type="Rhea" id="RHEA:18321"/>
        <dbReference type="ChEBI" id="CHEBI:16810"/>
        <dbReference type="ChEBI" id="CHEBI:17865"/>
        <dbReference type="ChEBI" id="CHEBI:29985"/>
        <dbReference type="ChEBI" id="CHEBI:57427"/>
        <dbReference type="EC" id="2.6.1.42"/>
    </reaction>
</comment>
<dbReference type="EC" id="2.6.1.42" evidence="7"/>
<comment type="catalytic activity">
    <reaction evidence="12">
        <text>L-isoleucine + 2-oxoglutarate = (S)-3-methyl-2-oxopentanoate + L-glutamate</text>
        <dbReference type="Rhea" id="RHEA:24801"/>
        <dbReference type="ChEBI" id="CHEBI:16810"/>
        <dbReference type="ChEBI" id="CHEBI:29985"/>
        <dbReference type="ChEBI" id="CHEBI:35146"/>
        <dbReference type="ChEBI" id="CHEBI:58045"/>
        <dbReference type="EC" id="2.6.1.42"/>
    </reaction>
</comment>